<dbReference type="GO" id="GO:0005634">
    <property type="term" value="C:nucleus"/>
    <property type="evidence" value="ECO:0007669"/>
    <property type="project" value="TreeGrafter"/>
</dbReference>
<evidence type="ECO:0000313" key="2">
    <source>
        <dbReference type="EMBL" id="KAG2457542.1"/>
    </source>
</evidence>
<dbReference type="InterPro" id="IPR043651">
    <property type="entry name" value="KNL1_MELT_rpt"/>
</dbReference>
<organism evidence="2 3">
    <name type="scientific">Polypterus senegalus</name>
    <name type="common">Senegal bichir</name>
    <dbReference type="NCBI Taxonomy" id="55291"/>
    <lineage>
        <taxon>Eukaryota</taxon>
        <taxon>Metazoa</taxon>
        <taxon>Chordata</taxon>
        <taxon>Craniata</taxon>
        <taxon>Vertebrata</taxon>
        <taxon>Euteleostomi</taxon>
        <taxon>Actinopterygii</taxon>
        <taxon>Polypteriformes</taxon>
        <taxon>Polypteridae</taxon>
        <taxon>Polypterus</taxon>
    </lineage>
</organism>
<evidence type="ECO:0000256" key="1">
    <source>
        <dbReference type="SAM" id="MobiDB-lite"/>
    </source>
</evidence>
<feature type="region of interest" description="Disordered" evidence="1">
    <location>
        <begin position="1500"/>
        <end position="1521"/>
    </location>
</feature>
<dbReference type="GO" id="GO:0051301">
    <property type="term" value="P:cell division"/>
    <property type="evidence" value="ECO:0007669"/>
    <property type="project" value="InterPro"/>
</dbReference>
<dbReference type="Pfam" id="PF19221">
    <property type="entry name" value="MELT"/>
    <property type="match status" value="22"/>
</dbReference>
<name>A0A8X8BKC2_POLSE</name>
<dbReference type="EMBL" id="JAATIS010008546">
    <property type="protein sequence ID" value="KAG2457542.1"/>
    <property type="molecule type" value="Genomic_DNA"/>
</dbReference>
<protein>
    <submittedName>
        <fullName evidence="2">KNL1 protein</fullName>
    </submittedName>
</protein>
<dbReference type="GO" id="GO:0008608">
    <property type="term" value="P:attachment of spindle microtubules to kinetochore"/>
    <property type="evidence" value="ECO:0007669"/>
    <property type="project" value="InterPro"/>
</dbReference>
<feature type="non-terminal residue" evidence="2">
    <location>
        <position position="1"/>
    </location>
</feature>
<feature type="non-terminal residue" evidence="2">
    <location>
        <position position="1721"/>
    </location>
</feature>
<keyword evidence="3" id="KW-1185">Reference proteome</keyword>
<accession>A0A8X8BKC2</accession>
<gene>
    <name evidence="2" type="primary">Knl1</name>
    <name evidence="2" type="ORF">GTO96_0012193</name>
</gene>
<proteinExistence type="predicted"/>
<evidence type="ECO:0000313" key="3">
    <source>
        <dbReference type="Proteomes" id="UP000886611"/>
    </source>
</evidence>
<sequence length="1721" mass="191612">MEMTQSHTVNINDKSMRRPAQSSFAKSDLKNVYARMDKNHQTLHPAEQTHDFQSNKTLLFAGANEDMEITQSNTVNINDKCMQRPVESSLEKSQASTSFMNMDGNTSDQSVAGQKLLHPNKTVMFSADNEDMELTKSHTVNINDKHMKRAAESFFATSKVKNLHTQMNDNNSVPGLSGQMSDSQCNKTIVFSVGSEDMDLTQSHTVSISDKPVKKAPKSSLVKLDFSSLHSHINGNNRNMGPVEQTVFQGNKTIVFSSDNEDMEMTESHTVNLKTKSLNKSALSSSANSNFKHFHGGVCEKKPTEHLTAQTNSAHCDKTIVFSADNEDMEMTQSHTVNINDKTVKNVTKSSLGKSDFSLLLTKKNDKNLPVIAGPAEQTNDFRGNKTIIFSDVDKDMEMTQSHTANIKDISVRRTLGSPHGETNLKIFDRQHSTDQTSEFQCCNTIVFSADNEDMEMTQSHTVNINDKSMRRPAQSSFAELDLKNVYARMDKNHQTLHPAEQTHDFQSNKTLVFAGDNEDLEITQSNTFSNINDKCMPRPVESSLGKSQASTSFMSMEGNISDQSVAGQTLLHPNKTVMFSADNEDMELTKSHTVNINDKHMKRAAESFFATSKVKNLHTQMNDTNSVSGLSRQMSDSQCNKTIVFSVGSEDMDLTQSHTVSISDKPVKKAPKSSLVKLDFSSLHSHINGNNRNMGPVEQTVFQGNKTIVFSSDNEDMEMTESHTVNLKAKSLNKSALSSSANSNFKHFHGSVCEKKPTEHLTAQTNSAHCDKTIVFSADNEDMEMTQSHTVNINDKTVKNVTKSSLGKSDFSLLLTKKNDKNLIAGPAEQTSGFYGNKTIIFSDLDGKDMEMTQSHTASIKDISVRRTLGSPRGETNLKIFDRQHSTDQTSEFQCCNAIVFSADNEDMEMTQSHTVNINDKSMRKPAQSSFAKSDLKNIYARMDKNHQTLHPAEQTHDFQSNKTIMFAGDNEDMEITQSNTVNINDKCMQRPVESSLGKSQASTSSMNMEGSISDQSVAGEKLLHPNKTVMFSADNEDMELTKSHTVNINDKHMKRAAESLFATSNVKNSHTQMNDNNSVVGPSEQMSDSQCNKTIVISAASEDMDLTQTHTVNISDKPMRKAPESSLGNLDCSNLCSRIDGNNPNTGPVDQTVFQGNKTIVFSSGNEAMEMTLSHTININEKSVQIAADSFFEKSNVKNLHAQMNDNNSTVGPSRQVSDSLHKKTIAFDEDLELTQSHTVNINDKSVRKAPESSFMKLDFTSSCSHLNENNRSTSPEEQIVLLGPTTIVLSSDNEDMAVSQIHDIYGEKAAEFSLAKLNVNANMNDNYTNGDQTGDSKSSKPTVLSNVNEDLELTQSHSVNINDKSTSKVMKSSFGELDFINTSSHLKENNPNAGLTEQTISKCNRTIPISTNNEDMEMTQSHTVNINQKDVKATDLDTNKTSCLQKDNAKSTFQKAVTDQERYLSKRKSLGMFLPKLPNKRKLCTSDTASVNLLHLQENSTASSQNTDPEGATGSRTFGQCWPHAKISAIPDIKEEVCPDFDQESSSEMHHSDKVQLDCEKTEEHLAKTTDLEQPHQMFQSPRTKFLDSTLDSFELFGEKRFKSSILQESEVGQQGILDGSITVREFMQLLEVNMDIQKPRQSQLPPNCFSDVTPALDDWLKEKYIYEPQLQVWEEDYQTQSNLIDSLQLEMSSLDKRLIELNEPFWEKIRTYSLGQS</sequence>
<feature type="region of interest" description="Disordered" evidence="1">
    <location>
        <begin position="1"/>
        <end position="26"/>
    </location>
</feature>
<reference evidence="2 3" key="1">
    <citation type="journal article" date="2021" name="Cell">
        <title>Tracing the genetic footprints of vertebrate landing in non-teleost ray-finned fishes.</title>
        <authorList>
            <person name="Bi X."/>
            <person name="Wang K."/>
            <person name="Yang L."/>
            <person name="Pan H."/>
            <person name="Jiang H."/>
            <person name="Wei Q."/>
            <person name="Fang M."/>
            <person name="Yu H."/>
            <person name="Zhu C."/>
            <person name="Cai Y."/>
            <person name="He Y."/>
            <person name="Gan X."/>
            <person name="Zeng H."/>
            <person name="Yu D."/>
            <person name="Zhu Y."/>
            <person name="Jiang H."/>
            <person name="Qiu Q."/>
            <person name="Yang H."/>
            <person name="Zhang Y.E."/>
            <person name="Wang W."/>
            <person name="Zhu M."/>
            <person name="He S."/>
            <person name="Zhang G."/>
        </authorList>
    </citation>
    <scope>NUCLEOTIDE SEQUENCE [LARGE SCALE GENOMIC DNA]</scope>
    <source>
        <strain evidence="2">Bchr_013</strain>
    </source>
</reference>
<dbReference type="InterPro" id="IPR037388">
    <property type="entry name" value="Blinkin"/>
</dbReference>
<comment type="caution">
    <text evidence="2">The sequence shown here is derived from an EMBL/GenBank/DDBJ whole genome shotgun (WGS) entry which is preliminary data.</text>
</comment>
<dbReference type="PANTHER" id="PTHR16520">
    <property type="entry name" value="KINETOCHORE SCAFFOLD 1"/>
    <property type="match status" value="1"/>
</dbReference>
<dbReference type="GO" id="GO:0034501">
    <property type="term" value="P:protein localization to kinetochore"/>
    <property type="evidence" value="ECO:0007669"/>
    <property type="project" value="InterPro"/>
</dbReference>
<dbReference type="PANTHER" id="PTHR16520:SF3">
    <property type="entry name" value="KINETOCHORE SCAFFOLD 1"/>
    <property type="match status" value="1"/>
</dbReference>
<feature type="compositionally biased region" description="Polar residues" evidence="1">
    <location>
        <begin position="1"/>
        <end position="13"/>
    </location>
</feature>
<dbReference type="Proteomes" id="UP000886611">
    <property type="component" value="Unassembled WGS sequence"/>
</dbReference>